<keyword evidence="5" id="KW-0966">Cell projection</keyword>
<dbReference type="EMBL" id="CP027806">
    <property type="protein sequence ID" value="AXI99507.1"/>
    <property type="molecule type" value="Genomic_DNA"/>
</dbReference>
<name>A0A345UGA6_9BACT</name>
<dbReference type="KEGG" id="cprv:CYPRO_0220"/>
<dbReference type="InterPro" id="IPR025510">
    <property type="entry name" value="DUF4397"/>
</dbReference>
<dbReference type="GO" id="GO:0005737">
    <property type="term" value="C:cytoplasm"/>
    <property type="evidence" value="ECO:0007669"/>
    <property type="project" value="UniProtKB-SubCell"/>
</dbReference>
<dbReference type="NCBIfam" id="TIGR04183">
    <property type="entry name" value="Por_Secre_tail"/>
    <property type="match status" value="1"/>
</dbReference>
<dbReference type="InterPro" id="IPR013783">
    <property type="entry name" value="Ig-like_fold"/>
</dbReference>
<feature type="domain" description="HYDIN/VesB/CFA65-like Ig-like" evidence="9">
    <location>
        <begin position="1616"/>
        <end position="1705"/>
    </location>
</feature>
<feature type="domain" description="DUF4397" evidence="7">
    <location>
        <begin position="973"/>
        <end position="1053"/>
    </location>
</feature>
<dbReference type="InterPro" id="IPR013784">
    <property type="entry name" value="Carb-bd-like_fold"/>
</dbReference>
<evidence type="ECO:0000256" key="6">
    <source>
        <dbReference type="SAM" id="MobiDB-lite"/>
    </source>
</evidence>
<feature type="region of interest" description="Disordered" evidence="6">
    <location>
        <begin position="224"/>
        <end position="246"/>
    </location>
</feature>
<feature type="domain" description="Secretion system C-terminal sorting" evidence="8">
    <location>
        <begin position="2196"/>
        <end position="2271"/>
    </location>
</feature>
<dbReference type="OrthoDB" id="8781670at2"/>
<organism evidence="10 11">
    <name type="scientific">Cyclonatronum proteinivorum</name>
    <dbReference type="NCBI Taxonomy" id="1457365"/>
    <lineage>
        <taxon>Bacteria</taxon>
        <taxon>Pseudomonadati</taxon>
        <taxon>Balneolota</taxon>
        <taxon>Balneolia</taxon>
        <taxon>Balneolales</taxon>
        <taxon>Cyclonatronaceae</taxon>
        <taxon>Cyclonatronum</taxon>
    </lineage>
</organism>
<dbReference type="Pfam" id="PF18962">
    <property type="entry name" value="Por_Secre_tail"/>
    <property type="match status" value="1"/>
</dbReference>
<feature type="compositionally biased region" description="Low complexity" evidence="6">
    <location>
        <begin position="224"/>
        <end position="237"/>
    </location>
</feature>
<gene>
    <name evidence="10" type="ORF">CYPRO_0220</name>
</gene>
<dbReference type="GO" id="GO:0030246">
    <property type="term" value="F:carbohydrate binding"/>
    <property type="evidence" value="ECO:0007669"/>
    <property type="project" value="InterPro"/>
</dbReference>
<evidence type="ECO:0000259" key="7">
    <source>
        <dbReference type="Pfam" id="PF14344"/>
    </source>
</evidence>
<keyword evidence="3" id="KW-0963">Cytoplasm</keyword>
<evidence type="ECO:0000313" key="11">
    <source>
        <dbReference type="Proteomes" id="UP000254808"/>
    </source>
</evidence>
<sequence>MNNFHYSMKGSAGVFAFLFLVMSLFPIAVSAQSSGVSLTAQQERNTAIINSAGIQTADRQAIMNRFSEAEINFLGSIAPGVFNAFDVASLEVILATERRELVNPDFAAQQILDEYQAFRAAQTANRVQHPGLLEFDPELDEGYEFETFTLVSEANGGSPVVFEVEGGVDTSGMVVGFTFTGTVEGVSGNSTWASDTQMVIESPSGESFSVGGFSGVENNWDFQGSGSSSDGTYTSTHTGDEVFGEGGTMDAGTWTITFVNGWNSAAAADMEWSDVSVVLHKEGEAAGEPENFVFEIPEVPFASLEFEFLDEAFTGELFGFNPDIIAIDMIGGTWTNDFTLLFVDGDLETGEVILQVGGGLTDFGAATSVDWIGGTQSNPITEPIELAEPLQVDGLNVFFGHGWENASAIGTWGGTIEFVFEGEEPDPDPEPAPGEIIWAQTIAGTNGIVSGFFNELDSGAFSADDFSFDAASEITVLSVEGFYSEGFTPSGILSTGWYIFPDADGSSAGNPETSPEAAVWSYIADADDEALVFSNGTITLNVFQTGEELELPAGTYWLAFHTTQAGVVSNSRWNWFAGEPVQLENAQIITPGTAFGGVFPEWTDLTEVNPVLAGLAFSITGFLDEPVVPTNPIAGVDPDSIEFDIQLGESASSVLEVLNLADMGADDLEFSIVVENAAARNYSSGVRTNFATVQGADRASGVATPAGTIDAVVPHNADLMAIDEFSESFADIETLPADGWSLQNLSEPVGTTTWFQGNSAVFPSFSGEPDHYIGANFNSTTGSNTINTWLMTPEVTLVNGTELRFYTRSTGGAFPDRLEVRLSTDGGSTDAPDFSTLMLSINPDLEVGGYPDEWTEYVAVVEGLDAAATGRFGFRYFVTDGGPAGNNSDFIGIDEVRVVQPDDNGGEDPEPLVVDPTSGNVTAGASAMVNVTANTQGLLVGSYAYNLLITTNDPENGLITVPVTVDVNDDTFAQVQVIHNAADPALALVDVYVNGDLFATDFPFRGATEYLTVPANVELTLEIMAPGETDALLSLTVTPDTDEAYAVIAQGVADPDAFDPNPDGLDIGAELVVLTDRQATGGGDTFDFYVFHGATDAPEVDIFVRELGTNILEGVPYGTGSGYFSVDPGVYVIEVRPAGSTSPVAAFIADVTELGGLSAGILASGFLNADQGEAFGLLVALEEGTTALIPGTTGPSLLITPGELAFGEVAEGFFAEQIVTFTNAGTSNLVIFDATLDNDAFSIDFVDVEIVSPGATRTFTVTFSPEESGEFDGELSVESSDPAGVKSIPVSGTGVFGSSVAFDPEAIEAELVANTSDTFELTIINDGNGELEFAFPDYVMERILDGTDSRFDAVRQRMMVQVRSAFENTEEQMNANLQRLLMHEAGITMEAPLRAAAAQQNQDADLDSDGFLIEFEELVLAGGNFITVADGLSGELTSVNPDFVINAAEGGTWANDFAVLFTTEPLETGVVLDPATVVFQAGGLTNYGPAGTRVAWGEGSSGTPGTAVTTPIAPPAPLDMSGVFVSIGHGWTPGGPSSWTGSVELIGVSAGAEFITEVSPAVGTVAPNSSEVITLTLDAADLIGGVYSGILNALTNDPANPEVGIPATLTVTGEAVIAVDPESIDFGTVVVGEEASATVTVSNAGTDVLSVTGFATDNDAFVVTTSAFDLAVGESAEVTVTYAPAAAGDDSATLTFESNAGEATVALSGAGADAGILVLDPESISFDVNEGEDGMFTFTISNSGASSFDYSVSGGFTGENRTIAPVGSVTEVVLGEQPMGRGISAEYEFQTAPPAAMRSRGAASDDAVSLMNRSVFNDEVILTHSLSQEVAPVTGVRCGGGGTTAENSFMRTYTLTDFDIDGGFNVTAVQFGVETATGPALPLEARIYLLEGDFVFANMTLLGSGAGSVSSANDLSVVTIPVEAEVPAGSTLVVEVFVDDSTTSDMFPGANSEGETSPSYIASDTCGIPEPTPYSAIGFPDAHLVLNVVGESGDGLFVFEPNTGTVAPGETVEVVTSAITSELEAGAYSAEIVVSTTSPATPSGVIPVTFEVIEEEVFSEFVTFQVDMTAQAQLGNFDPALGDEVYVRGSFNDWSVISGDEMIDDGEMVFVFETEVFGEAGTVHEYKYYILAGDGRELPNGGWEEDSVGEGGSNNRQLVLIGEDQVLPVVFFNNLPPTSLGPDMETPVEFALNQNYPNPFNPTTNIVYALPEASEVRLEVFNLQGQRVAVLVSGQQTAGYHTVTFDASRLASGMYLYRLQAGSFVQTQKMMLVK</sequence>
<dbReference type="SUPFAM" id="SSF49452">
    <property type="entry name" value="Starch-binding domain-like"/>
    <property type="match status" value="1"/>
</dbReference>
<feature type="domain" description="DUF4397" evidence="7">
    <location>
        <begin position="1089"/>
        <end position="1147"/>
    </location>
</feature>
<dbReference type="NCBIfam" id="NF012200">
    <property type="entry name" value="choice_anch_D"/>
    <property type="match status" value="2"/>
</dbReference>
<dbReference type="PANTHER" id="PTHR37833">
    <property type="entry name" value="LIPOPROTEIN-RELATED"/>
    <property type="match status" value="1"/>
</dbReference>
<proteinExistence type="predicted"/>
<dbReference type="Gene3D" id="2.60.120.200">
    <property type="match status" value="1"/>
</dbReference>
<protein>
    <submittedName>
        <fullName evidence="10">Por secretion system C-terminal sorting domain-containing protein</fullName>
    </submittedName>
</protein>
<dbReference type="InterPro" id="IPR026444">
    <property type="entry name" value="Secre_tail"/>
</dbReference>
<dbReference type="Pfam" id="PF22544">
    <property type="entry name" value="HYDIN_VesB_CFA65-like_Ig"/>
    <property type="match status" value="2"/>
</dbReference>
<evidence type="ECO:0000256" key="5">
    <source>
        <dbReference type="ARBA" id="ARBA00023273"/>
    </source>
</evidence>
<feature type="domain" description="HYDIN/VesB/CFA65-like Ig-like" evidence="9">
    <location>
        <begin position="1199"/>
        <end position="1283"/>
    </location>
</feature>
<evidence type="ECO:0000256" key="1">
    <source>
        <dbReference type="ARBA" id="ARBA00004138"/>
    </source>
</evidence>
<dbReference type="PANTHER" id="PTHR37833:SF1">
    <property type="entry name" value="SIGNAL PEPTIDE PROTEIN"/>
    <property type="match status" value="1"/>
</dbReference>
<reference evidence="10 11" key="1">
    <citation type="submission" date="2018-03" db="EMBL/GenBank/DDBJ databases">
        <title>Phenotypic and genomic properties of Cyclonatronum proteinivorum gen. nov., sp. nov., a haloalkaliphilic bacteroidete from soda lakes possessing Na+-translocating rhodopsin.</title>
        <authorList>
            <person name="Toshchakov S.V."/>
            <person name="Korzhenkov A."/>
            <person name="Samarov N.I."/>
            <person name="Kublanov I.V."/>
            <person name="Muntyan M.S."/>
            <person name="Sorokin D.Y."/>
        </authorList>
    </citation>
    <scope>NUCLEOTIDE SEQUENCE [LARGE SCALE GENOMIC DNA]</scope>
    <source>
        <strain evidence="10 11">Omega</strain>
    </source>
</reference>
<keyword evidence="4" id="KW-0969">Cilium</keyword>
<evidence type="ECO:0000259" key="8">
    <source>
        <dbReference type="Pfam" id="PF18962"/>
    </source>
</evidence>
<dbReference type="InterPro" id="IPR053879">
    <property type="entry name" value="HYDIN_VesB_CFA65-like_Ig"/>
</dbReference>
<dbReference type="Gene3D" id="2.60.40.10">
    <property type="entry name" value="Immunoglobulins"/>
    <property type="match status" value="2"/>
</dbReference>
<dbReference type="RefSeq" id="WP_114982749.1">
    <property type="nucleotide sequence ID" value="NZ_CP027806.1"/>
</dbReference>
<dbReference type="Proteomes" id="UP000254808">
    <property type="component" value="Chromosome"/>
</dbReference>
<comment type="subcellular location">
    <subcellularLocation>
        <location evidence="1">Cell projection</location>
        <location evidence="1">Cilium</location>
    </subcellularLocation>
    <subcellularLocation>
        <location evidence="2">Cytoplasm</location>
    </subcellularLocation>
</comment>
<evidence type="ECO:0000256" key="3">
    <source>
        <dbReference type="ARBA" id="ARBA00022490"/>
    </source>
</evidence>
<accession>A0A345UGA6</accession>
<dbReference type="Pfam" id="PF14344">
    <property type="entry name" value="DUF4397"/>
    <property type="match status" value="2"/>
</dbReference>
<evidence type="ECO:0000313" key="10">
    <source>
        <dbReference type="EMBL" id="AXI99507.1"/>
    </source>
</evidence>
<dbReference type="NCBIfam" id="NF038128">
    <property type="entry name" value="choice_anch_J"/>
    <property type="match status" value="1"/>
</dbReference>
<evidence type="ECO:0000256" key="2">
    <source>
        <dbReference type="ARBA" id="ARBA00004496"/>
    </source>
</evidence>
<evidence type="ECO:0000256" key="4">
    <source>
        <dbReference type="ARBA" id="ARBA00023069"/>
    </source>
</evidence>
<keyword evidence="11" id="KW-1185">Reference proteome</keyword>
<dbReference type="Gene3D" id="2.60.40.4070">
    <property type="match status" value="1"/>
</dbReference>
<evidence type="ECO:0000259" key="9">
    <source>
        <dbReference type="Pfam" id="PF22544"/>
    </source>
</evidence>